<sequence length="462" mass="51512">MTTYDIQGDDVVSSTSSGALADVSSFGSAESSFNDGRSVDTSHYEAASLEDASLGPHHAPLIVPFEAQARINRFLQENGMIITRLALRTTLTFQPGYTPVLTGNLVLDENGELHVESLYNEVDISQEAIDHYTRHDVPRTPSLADSDDVESVFGPDDDAMSIVSTRDIPVDVTRVFYETATPGVFMIDYHTSHEPGKPLVQGGPDDDNDDFPEGAAIEDSVPELLDISDDSGEYPSLEGDGPEPLDASDDMDDVPSVEETPYELYFGPNDSELRDDKTDPGLPPQTTVAESVNESSYSTCFADQVRASIDQTQGIIMYALKWLASNPLHVANRYDNMPHDLLEDLCIVLSRFLPNDFAQPRYEPVTAILKMGMHIYGIDWLVRHNSGRVQWIRDIDLWQSPNGRLMVALWWASRRRSLSLADINHLLSLPQYELEDGYPLRLMREKLLRGEMLPPRYITART</sequence>
<dbReference type="AlphaFoldDB" id="J0WN27"/>
<protein>
    <submittedName>
        <fullName evidence="2">Uncharacterized protein</fullName>
    </submittedName>
</protein>
<accession>J0WN27</accession>
<feature type="compositionally biased region" description="Acidic residues" evidence="1">
    <location>
        <begin position="240"/>
        <end position="256"/>
    </location>
</feature>
<dbReference type="InParanoid" id="J0WN27"/>
<evidence type="ECO:0000313" key="2">
    <source>
        <dbReference type="EMBL" id="EJD33770.1"/>
    </source>
</evidence>
<keyword evidence="3" id="KW-1185">Reference proteome</keyword>
<feature type="region of interest" description="Disordered" evidence="1">
    <location>
        <begin position="195"/>
        <end position="290"/>
    </location>
</feature>
<reference evidence="3" key="1">
    <citation type="journal article" date="2012" name="Science">
        <title>The Paleozoic origin of enzymatic lignin decomposition reconstructed from 31 fungal genomes.</title>
        <authorList>
            <person name="Floudas D."/>
            <person name="Binder M."/>
            <person name="Riley R."/>
            <person name="Barry K."/>
            <person name="Blanchette R.A."/>
            <person name="Henrissat B."/>
            <person name="Martinez A.T."/>
            <person name="Otillar R."/>
            <person name="Spatafora J.W."/>
            <person name="Yadav J.S."/>
            <person name="Aerts A."/>
            <person name="Benoit I."/>
            <person name="Boyd A."/>
            <person name="Carlson A."/>
            <person name="Copeland A."/>
            <person name="Coutinho P.M."/>
            <person name="de Vries R.P."/>
            <person name="Ferreira P."/>
            <person name="Findley K."/>
            <person name="Foster B."/>
            <person name="Gaskell J."/>
            <person name="Glotzer D."/>
            <person name="Gorecki P."/>
            <person name="Heitman J."/>
            <person name="Hesse C."/>
            <person name="Hori C."/>
            <person name="Igarashi K."/>
            <person name="Jurgens J.A."/>
            <person name="Kallen N."/>
            <person name="Kersten P."/>
            <person name="Kohler A."/>
            <person name="Kuees U."/>
            <person name="Kumar T.K.A."/>
            <person name="Kuo A."/>
            <person name="LaButti K."/>
            <person name="Larrondo L.F."/>
            <person name="Lindquist E."/>
            <person name="Ling A."/>
            <person name="Lombard V."/>
            <person name="Lucas S."/>
            <person name="Lundell T."/>
            <person name="Martin R."/>
            <person name="McLaughlin D.J."/>
            <person name="Morgenstern I."/>
            <person name="Morin E."/>
            <person name="Murat C."/>
            <person name="Nagy L.G."/>
            <person name="Nolan M."/>
            <person name="Ohm R.A."/>
            <person name="Patyshakuliyeva A."/>
            <person name="Rokas A."/>
            <person name="Ruiz-Duenas F.J."/>
            <person name="Sabat G."/>
            <person name="Salamov A."/>
            <person name="Samejima M."/>
            <person name="Schmutz J."/>
            <person name="Slot J.C."/>
            <person name="St John F."/>
            <person name="Stenlid J."/>
            <person name="Sun H."/>
            <person name="Sun S."/>
            <person name="Syed K."/>
            <person name="Tsang A."/>
            <person name="Wiebenga A."/>
            <person name="Young D."/>
            <person name="Pisabarro A."/>
            <person name="Eastwood D.C."/>
            <person name="Martin F."/>
            <person name="Cullen D."/>
            <person name="Grigoriev I.V."/>
            <person name="Hibbett D.S."/>
        </authorList>
    </citation>
    <scope>NUCLEOTIDE SEQUENCE [LARGE SCALE GENOMIC DNA]</scope>
    <source>
        <strain evidence="3">TFB10046</strain>
    </source>
</reference>
<evidence type="ECO:0000313" key="3">
    <source>
        <dbReference type="Proteomes" id="UP000006514"/>
    </source>
</evidence>
<proteinExistence type="predicted"/>
<dbReference type="Proteomes" id="UP000006514">
    <property type="component" value="Unassembled WGS sequence"/>
</dbReference>
<dbReference type="KEGG" id="adl:AURDEDRAFT_131513"/>
<name>J0WN27_AURST</name>
<organism evidence="2 3">
    <name type="scientific">Auricularia subglabra (strain TFB-10046 / SS5)</name>
    <name type="common">White-rot fungus</name>
    <name type="synonym">Auricularia delicata (strain TFB10046)</name>
    <dbReference type="NCBI Taxonomy" id="717982"/>
    <lineage>
        <taxon>Eukaryota</taxon>
        <taxon>Fungi</taxon>
        <taxon>Dikarya</taxon>
        <taxon>Basidiomycota</taxon>
        <taxon>Agaricomycotina</taxon>
        <taxon>Agaricomycetes</taxon>
        <taxon>Auriculariales</taxon>
        <taxon>Auriculariaceae</taxon>
        <taxon>Auricularia</taxon>
    </lineage>
</organism>
<gene>
    <name evidence="2" type="ORF">AURDEDRAFT_131513</name>
</gene>
<dbReference type="EMBL" id="JH688089">
    <property type="protein sequence ID" value="EJD33770.1"/>
    <property type="molecule type" value="Genomic_DNA"/>
</dbReference>
<evidence type="ECO:0000256" key="1">
    <source>
        <dbReference type="SAM" id="MobiDB-lite"/>
    </source>
</evidence>